<feature type="transmembrane region" description="Helical" evidence="1">
    <location>
        <begin position="47"/>
        <end position="73"/>
    </location>
</feature>
<evidence type="ECO:0000256" key="1">
    <source>
        <dbReference type="SAM" id="Phobius"/>
    </source>
</evidence>
<dbReference type="EMBL" id="BMED01000001">
    <property type="protein sequence ID" value="GGC65947.1"/>
    <property type="molecule type" value="Genomic_DNA"/>
</dbReference>
<dbReference type="AlphaFoldDB" id="A0A916UCG1"/>
<organism evidence="2 3">
    <name type="scientific">Undibacterium terreum</name>
    <dbReference type="NCBI Taxonomy" id="1224302"/>
    <lineage>
        <taxon>Bacteria</taxon>
        <taxon>Pseudomonadati</taxon>
        <taxon>Pseudomonadota</taxon>
        <taxon>Betaproteobacteria</taxon>
        <taxon>Burkholderiales</taxon>
        <taxon>Oxalobacteraceae</taxon>
        <taxon>Undibacterium</taxon>
    </lineage>
</organism>
<keyword evidence="1" id="KW-0472">Membrane</keyword>
<gene>
    <name evidence="2" type="ORF">GCM10011396_11140</name>
</gene>
<keyword evidence="3" id="KW-1185">Reference proteome</keyword>
<dbReference type="Proteomes" id="UP000637423">
    <property type="component" value="Unassembled WGS sequence"/>
</dbReference>
<protein>
    <submittedName>
        <fullName evidence="2">Uncharacterized protein</fullName>
    </submittedName>
</protein>
<dbReference type="RefSeq" id="WP_229750935.1">
    <property type="nucleotide sequence ID" value="NZ_BMED01000001.1"/>
</dbReference>
<evidence type="ECO:0000313" key="2">
    <source>
        <dbReference type="EMBL" id="GGC65947.1"/>
    </source>
</evidence>
<reference evidence="2" key="1">
    <citation type="journal article" date="2014" name="Int. J. Syst. Evol. Microbiol.">
        <title>Complete genome sequence of Corynebacterium casei LMG S-19264T (=DSM 44701T), isolated from a smear-ripened cheese.</title>
        <authorList>
            <consortium name="US DOE Joint Genome Institute (JGI-PGF)"/>
            <person name="Walter F."/>
            <person name="Albersmeier A."/>
            <person name="Kalinowski J."/>
            <person name="Ruckert C."/>
        </authorList>
    </citation>
    <scope>NUCLEOTIDE SEQUENCE</scope>
    <source>
        <strain evidence="2">CGMCC 1.10998</strain>
    </source>
</reference>
<reference evidence="2" key="2">
    <citation type="submission" date="2020-09" db="EMBL/GenBank/DDBJ databases">
        <authorList>
            <person name="Sun Q."/>
            <person name="Zhou Y."/>
        </authorList>
    </citation>
    <scope>NUCLEOTIDE SEQUENCE</scope>
    <source>
        <strain evidence="2">CGMCC 1.10998</strain>
    </source>
</reference>
<feature type="transmembrane region" description="Helical" evidence="1">
    <location>
        <begin position="126"/>
        <end position="148"/>
    </location>
</feature>
<accession>A0A916UCG1</accession>
<keyword evidence="1" id="KW-1133">Transmembrane helix</keyword>
<evidence type="ECO:0000313" key="3">
    <source>
        <dbReference type="Proteomes" id="UP000637423"/>
    </source>
</evidence>
<name>A0A916UCG1_9BURK</name>
<comment type="caution">
    <text evidence="2">The sequence shown here is derived from an EMBL/GenBank/DDBJ whole genome shotgun (WGS) entry which is preliminary data.</text>
</comment>
<sequence>MSTISLITNIIFTLNVLWFGVAFRYFSLTPDTAARLLVPKSARESPLFSTVSASVRFLGGMNFAFAAFALLLLLNRGLFPEAKQVALFAAVFSIAHASQFAFNVPVALGGGRKGESLWPVLTGPMFFIFATDFTLMIANGVLAAFLLVA</sequence>
<feature type="transmembrane region" description="Helical" evidence="1">
    <location>
        <begin position="7"/>
        <end position="27"/>
    </location>
</feature>
<keyword evidence="1" id="KW-0812">Transmembrane</keyword>
<feature type="transmembrane region" description="Helical" evidence="1">
    <location>
        <begin position="85"/>
        <end position="106"/>
    </location>
</feature>
<proteinExistence type="predicted"/>